<evidence type="ECO:0000259" key="2">
    <source>
        <dbReference type="Pfam" id="PF00326"/>
    </source>
</evidence>
<name>A0AB39WCI8_9FLAO</name>
<dbReference type="PANTHER" id="PTHR42776:SF27">
    <property type="entry name" value="DIPEPTIDYL PEPTIDASE FAMILY MEMBER 6"/>
    <property type="match status" value="1"/>
</dbReference>
<dbReference type="EMBL" id="CP165626">
    <property type="protein sequence ID" value="XDU98581.1"/>
    <property type="molecule type" value="Genomic_DNA"/>
</dbReference>
<dbReference type="SUPFAM" id="SSF53474">
    <property type="entry name" value="alpha/beta-Hydrolases"/>
    <property type="match status" value="1"/>
</dbReference>
<dbReference type="Gene3D" id="3.40.50.1820">
    <property type="entry name" value="alpha/beta hydrolase"/>
    <property type="match status" value="1"/>
</dbReference>
<gene>
    <name evidence="3" type="ORF">AB3G39_15650</name>
</gene>
<dbReference type="AlphaFoldDB" id="A0AB39WCI8"/>
<dbReference type="PANTHER" id="PTHR42776">
    <property type="entry name" value="SERINE PEPTIDASE S9 FAMILY MEMBER"/>
    <property type="match status" value="1"/>
</dbReference>
<dbReference type="GO" id="GO:0006508">
    <property type="term" value="P:proteolysis"/>
    <property type="evidence" value="ECO:0007669"/>
    <property type="project" value="InterPro"/>
</dbReference>
<dbReference type="GO" id="GO:0004252">
    <property type="term" value="F:serine-type endopeptidase activity"/>
    <property type="evidence" value="ECO:0007669"/>
    <property type="project" value="TreeGrafter"/>
</dbReference>
<organism evidence="3">
    <name type="scientific">Flavobacterium sp. WC2416</name>
    <dbReference type="NCBI Taxonomy" id="3234141"/>
    <lineage>
        <taxon>Bacteria</taxon>
        <taxon>Pseudomonadati</taxon>
        <taxon>Bacteroidota</taxon>
        <taxon>Flavobacteriia</taxon>
        <taxon>Flavobacteriales</taxon>
        <taxon>Flavobacteriaceae</taxon>
        <taxon>Flavobacterium</taxon>
    </lineage>
</organism>
<evidence type="ECO:0000256" key="1">
    <source>
        <dbReference type="ARBA" id="ARBA00022801"/>
    </source>
</evidence>
<dbReference type="InterPro" id="IPR001375">
    <property type="entry name" value="Peptidase_S9_cat"/>
</dbReference>
<accession>A0AB39WCI8</accession>
<dbReference type="RefSeq" id="WP_369769559.1">
    <property type="nucleotide sequence ID" value="NZ_CP165626.1"/>
</dbReference>
<sequence length="861" mass="97936">MRKLFFTIAFLGAISNMCSYGQLRKKSLTPNDYDTFSTLLGESIAPDGKWISYTLDYDVGNDTLFLQQVKTAKKQAFSLATDARFSPDGKWFTALHPQKGMVLQNLSTGVQRWFEGTTDSEFFGRNEYLVIRQNQELTVLQLQTNKEFYIHDVENFTTTAAGNTLIFSTNEGVFLLRPENDTIRKMLVSRHEGTFSNFVWKNDGDALVFMELQDTKGYKLANYKIWYYTDIKTNTKLFCLDTQKSQTIADKHIVIPNGKEAIGISPDGKRIFFNMAIPAKKPKQKTVEVWDALSPLEYPRQQNIGTGEHVPIGAIWIPSTDKIVTLGSQEQPELWLTATHNHAITYNALDYEPQYYLHGCADMYLIDSNTGTKQLWLKKQTLEPQTMGSSPDGKYISYFRDGNWWVYDIAKANHTNITIGWEIALFNYSYGVKTQLEPYAGPAWTTDGRLIICSQYDIWIASADGKNKNRITTGQDTQVKFKISPASEITHKHKSYDLLTQYYDLSKGLMLEATAENRATGYYLWSQKTGLKKWIFTDSKYSHLQKAQLNNKYSILEENTALSPRILFCSKLGSKPAIVFQSNPQQEHFESGKAEWLSYKTPDGKALHGVLFYPAGYIAGKRYPMIVYIYEKQGYRLHQYLKPSAYQAIGFSHANYVADGYLVFCPDIVYDLGSPGKSAVTCVETGVRAVIDRGIVDSGHIGLIGHSYGGYETSYIVTQSKLFACAVAGAGVTDMVSASLSMSEGAARSQMWRYETYQPRIGKSLYKSYEKYINNSPISQAENISTPLLSWSGKEDKSVNYSQSMELHLAMRRLQKRHVLLLYNGEGHLLEQPHNQLDLNGRIRDWFAYYLKEKPFTYDEF</sequence>
<reference evidence="3" key="1">
    <citation type="submission" date="2024-07" db="EMBL/GenBank/DDBJ databases">
        <authorList>
            <person name="Biller S.J."/>
        </authorList>
    </citation>
    <scope>NUCLEOTIDE SEQUENCE</scope>
    <source>
        <strain evidence="3">WC2416</strain>
    </source>
</reference>
<evidence type="ECO:0000313" key="3">
    <source>
        <dbReference type="EMBL" id="XDU98581.1"/>
    </source>
</evidence>
<dbReference type="Pfam" id="PF00326">
    <property type="entry name" value="Peptidase_S9"/>
    <property type="match status" value="1"/>
</dbReference>
<proteinExistence type="predicted"/>
<dbReference type="InterPro" id="IPR029058">
    <property type="entry name" value="AB_hydrolase_fold"/>
</dbReference>
<dbReference type="InterPro" id="IPR011042">
    <property type="entry name" value="6-blade_b-propeller_TolB-like"/>
</dbReference>
<dbReference type="SUPFAM" id="SSF82171">
    <property type="entry name" value="DPP6 N-terminal domain-like"/>
    <property type="match status" value="1"/>
</dbReference>
<keyword evidence="1" id="KW-0378">Hydrolase</keyword>
<protein>
    <submittedName>
        <fullName evidence="3">Prolyl oligopeptidase family serine peptidase</fullName>
    </submittedName>
</protein>
<feature type="domain" description="Peptidase S9 prolyl oligopeptidase catalytic" evidence="2">
    <location>
        <begin position="685"/>
        <end position="853"/>
    </location>
</feature>
<dbReference type="Gene3D" id="2.120.10.30">
    <property type="entry name" value="TolB, C-terminal domain"/>
    <property type="match status" value="1"/>
</dbReference>